<evidence type="ECO:0000313" key="5">
    <source>
        <dbReference type="Proteomes" id="UP000234681"/>
    </source>
</evidence>
<sequence>MSIYNPPTLEHLAMEALLWNDAIDFSDLEDLPTIFFPSLLKEAFSGRHTEILKAVVAAWPFPYLHVGSLLKTNDVEMMQAVLDGIDILLTQEVRPRRGKLQVLDLRDMHQDFRDVCARREYGGCSADKVYRKQVPVNLPSYEVRQHLKVITNLSLFFNLNEDQKCFLQWAQKRKDSLQLCCLKMKICVFPLEIIKEILNIFQPNYFEELEICTPEVLSFLHFFAYFLGQMRNLLKFHLNQIHFKDNVVDTVTEIKKYAGKFFSQFSELSHLQHLYMNGAYFANDNMKELSRCLKSSLDSLSITFCSLSMSDLKHMSRCQRLYQLKHLHFTSVVFSKSCFKSLHILLEHVSETLQSLQLEHCRMKDSQLKILLPALSKCSQLTSVNFYGNNFSSSVLKELLKCMANLNKLTVEYYPAPLECYDHLGHIVVERFSQLCPELMNILIAKRQPEIILFATATCPRCWKHCAYGTKTTLCLCWQ</sequence>
<dbReference type="AlphaFoldDB" id="A6JRQ6"/>
<dbReference type="SUPFAM" id="SSF52047">
    <property type="entry name" value="RNI-like"/>
    <property type="match status" value="1"/>
</dbReference>
<protein>
    <submittedName>
        <fullName evidence="4">Similar to RIKEN cDNA 4732496O08 (Predicted)</fullName>
    </submittedName>
</protein>
<dbReference type="PANTHER" id="PTHR14224">
    <property type="entry name" value="SIMILAR TO PREFERENTIALLY EXPRESSED ANTIGEN IN MELANOMA-LIKE 3"/>
    <property type="match status" value="1"/>
</dbReference>
<dbReference type="EMBL" id="CH473998">
    <property type="protein sequence ID" value="EDL97848.1"/>
    <property type="molecule type" value="Genomic_DNA"/>
</dbReference>
<evidence type="ECO:0000313" key="6">
    <source>
        <dbReference type="RGD" id="402247365"/>
    </source>
</evidence>
<dbReference type="GO" id="GO:0045892">
    <property type="term" value="P:negative regulation of DNA-templated transcription"/>
    <property type="evidence" value="ECO:0007669"/>
    <property type="project" value="InterPro"/>
</dbReference>
<name>A6JRQ6_RAT</name>
<dbReference type="InterPro" id="IPR026271">
    <property type="entry name" value="PRAME"/>
</dbReference>
<keyword evidence="3" id="KW-0677">Repeat</keyword>
<dbReference type="InterPro" id="IPR050694">
    <property type="entry name" value="LRRC14/PRAME"/>
</dbReference>
<organism evidence="4 5">
    <name type="scientific">Rattus norvegicus</name>
    <name type="common">Rat</name>
    <dbReference type="NCBI Taxonomy" id="10116"/>
    <lineage>
        <taxon>Eukaryota</taxon>
        <taxon>Metazoa</taxon>
        <taxon>Chordata</taxon>
        <taxon>Craniata</taxon>
        <taxon>Vertebrata</taxon>
        <taxon>Euteleostomi</taxon>
        <taxon>Mammalia</taxon>
        <taxon>Eutheria</taxon>
        <taxon>Euarchontoglires</taxon>
        <taxon>Glires</taxon>
        <taxon>Rodentia</taxon>
        <taxon>Myomorpha</taxon>
        <taxon>Muroidea</taxon>
        <taxon>Muridae</taxon>
        <taxon>Murinae</taxon>
        <taxon>Rattus</taxon>
    </lineage>
</organism>
<keyword evidence="2" id="KW-0433">Leucine-rich repeat</keyword>
<dbReference type="InterPro" id="IPR032675">
    <property type="entry name" value="LRR_dom_sf"/>
</dbReference>
<dbReference type="Gene3D" id="3.80.10.10">
    <property type="entry name" value="Ribonuclease Inhibitor"/>
    <property type="match status" value="1"/>
</dbReference>
<dbReference type="Proteomes" id="UP000234681">
    <property type="component" value="Chromosome 5"/>
</dbReference>
<evidence type="ECO:0000256" key="2">
    <source>
        <dbReference type="ARBA" id="ARBA00022614"/>
    </source>
</evidence>
<evidence type="ECO:0000256" key="3">
    <source>
        <dbReference type="ARBA" id="ARBA00022737"/>
    </source>
</evidence>
<dbReference type="GO" id="GO:0043066">
    <property type="term" value="P:negative regulation of apoptotic process"/>
    <property type="evidence" value="ECO:0007669"/>
    <property type="project" value="InterPro"/>
</dbReference>
<proteinExistence type="inferred from homology"/>
<dbReference type="GO" id="GO:0045596">
    <property type="term" value="P:negative regulation of cell differentiation"/>
    <property type="evidence" value="ECO:0007669"/>
    <property type="project" value="InterPro"/>
</dbReference>
<dbReference type="GO" id="GO:0008284">
    <property type="term" value="P:positive regulation of cell population proliferation"/>
    <property type="evidence" value="ECO:0007669"/>
    <property type="project" value="InterPro"/>
</dbReference>
<evidence type="ECO:0000313" key="4">
    <source>
        <dbReference type="EMBL" id="EDL97848.1"/>
    </source>
</evidence>
<evidence type="ECO:0000256" key="1">
    <source>
        <dbReference type="ARBA" id="ARBA00009608"/>
    </source>
</evidence>
<dbReference type="PIRSF" id="PIRSF038286">
    <property type="entry name" value="PRAME"/>
    <property type="match status" value="1"/>
</dbReference>
<dbReference type="FunFam" id="3.80.10.10:FF:000079">
    <property type="entry name" value="PRAME family member 18"/>
    <property type="match status" value="1"/>
</dbReference>
<gene>
    <name evidence="6" type="primary">LOC134487081</name>
    <name evidence="4" type="synonym">RGD1561212_predicted</name>
    <name evidence="4" type="ORF">rCG_64298</name>
</gene>
<reference evidence="5" key="1">
    <citation type="submission" date="2005-09" db="EMBL/GenBank/DDBJ databases">
        <authorList>
            <person name="Mural R.J."/>
            <person name="Li P.W."/>
            <person name="Adams M.D."/>
            <person name="Amanatides P.G."/>
            <person name="Baden-Tillson H."/>
            <person name="Barnstead M."/>
            <person name="Chin S.H."/>
            <person name="Dew I."/>
            <person name="Evans C.A."/>
            <person name="Ferriera S."/>
            <person name="Flanigan M."/>
            <person name="Fosler C."/>
            <person name="Glodek A."/>
            <person name="Gu Z."/>
            <person name="Holt R.A."/>
            <person name="Jennings D."/>
            <person name="Kraft C.L."/>
            <person name="Lu F."/>
            <person name="Nguyen T."/>
            <person name="Nusskern D.R."/>
            <person name="Pfannkoch C.M."/>
            <person name="Sitter C."/>
            <person name="Sutton G.G."/>
            <person name="Venter J.C."/>
            <person name="Wang Z."/>
            <person name="Woodage T."/>
            <person name="Zheng X.H."/>
            <person name="Zhong F."/>
        </authorList>
    </citation>
    <scope>NUCLEOTIDE SEQUENCE [LARGE SCALE GENOMIC DNA]</scope>
    <source>
        <strain>BN</strain>
        <strain evidence="5">Sprague-Dawley</strain>
    </source>
</reference>
<feature type="non-terminal residue" evidence="4">
    <location>
        <position position="479"/>
    </location>
</feature>
<dbReference type="RGD" id="402247365">
    <property type="gene designation" value="LOC134487081"/>
</dbReference>
<dbReference type="AGR" id="RGD:402247365"/>
<dbReference type="PANTHER" id="PTHR14224:SF3">
    <property type="entry name" value="PRAME LIKE 17-RELATED"/>
    <property type="match status" value="1"/>
</dbReference>
<comment type="similarity">
    <text evidence="1">Belongs to the PRAME family.</text>
</comment>
<accession>A6JRQ6</accession>